<dbReference type="EMBL" id="CM042884">
    <property type="protein sequence ID" value="KAI4368500.1"/>
    <property type="molecule type" value="Genomic_DNA"/>
</dbReference>
<comment type="caution">
    <text evidence="1">The sequence shown here is derived from an EMBL/GenBank/DDBJ whole genome shotgun (WGS) entry which is preliminary data.</text>
</comment>
<dbReference type="Proteomes" id="UP001057402">
    <property type="component" value="Chromosome 5"/>
</dbReference>
<gene>
    <name evidence="1" type="ORF">MLD38_017051</name>
</gene>
<protein>
    <submittedName>
        <fullName evidence="1">Uncharacterized protein</fullName>
    </submittedName>
</protein>
<evidence type="ECO:0000313" key="2">
    <source>
        <dbReference type="Proteomes" id="UP001057402"/>
    </source>
</evidence>
<sequence length="483" mass="52543">MEWNSKTPLPWEWEHMVMCNSKSAEAPKTLQTNNWSIGTEELAYRGPLYASGFGSGSSSFLSGIDLGYASLSKSSKSTSMNSSSTTEMKISSALMDASDVSLHDHNKNNAAIAALSGTSPIVESSVCSGEPLVGLKLGKRIYFEDAYEGNNQKALDVPLVAKSSGIPVKRLRSTSQSTLGPRCQVLGCNLDLSSAKGYHCKHKVCESHSKCPKVIVNGVERRFCQQCSRFHGLSEFDEKKRSCRKRLSDHNARRRKPQPDLVQLNPTCMPTLFYGGLRQVNSALGKVPLAPARPARALVWANSSSTEVMQRRDIVLNSMHPMAASVDEQLHALNDGISGSIKPLDAVSQGSSGLLSFKNSERATIGDGSGERMISFTLDAPRDVHRALSLLSTTNSHEHLRPKTGANDHPFATANDVAATRVDPQPMPTICHSPVVASTGYWQAERPDHSETYIMNPPDGVIGNNIPDFFLLDARHDFGFDSI</sequence>
<proteinExistence type="predicted"/>
<name>A0ACB9QPG3_9MYRT</name>
<reference evidence="2" key="1">
    <citation type="journal article" date="2023" name="Front. Plant Sci.">
        <title>Chromosomal-level genome assembly of Melastoma candidum provides insights into trichome evolution.</title>
        <authorList>
            <person name="Zhong Y."/>
            <person name="Wu W."/>
            <person name="Sun C."/>
            <person name="Zou P."/>
            <person name="Liu Y."/>
            <person name="Dai S."/>
            <person name="Zhou R."/>
        </authorList>
    </citation>
    <scope>NUCLEOTIDE SEQUENCE [LARGE SCALE GENOMIC DNA]</scope>
</reference>
<accession>A0ACB9QPG3</accession>
<keyword evidence="2" id="KW-1185">Reference proteome</keyword>
<organism evidence="1 2">
    <name type="scientific">Melastoma candidum</name>
    <dbReference type="NCBI Taxonomy" id="119954"/>
    <lineage>
        <taxon>Eukaryota</taxon>
        <taxon>Viridiplantae</taxon>
        <taxon>Streptophyta</taxon>
        <taxon>Embryophyta</taxon>
        <taxon>Tracheophyta</taxon>
        <taxon>Spermatophyta</taxon>
        <taxon>Magnoliopsida</taxon>
        <taxon>eudicotyledons</taxon>
        <taxon>Gunneridae</taxon>
        <taxon>Pentapetalae</taxon>
        <taxon>rosids</taxon>
        <taxon>malvids</taxon>
        <taxon>Myrtales</taxon>
        <taxon>Melastomataceae</taxon>
        <taxon>Melastomatoideae</taxon>
        <taxon>Melastomateae</taxon>
        <taxon>Melastoma</taxon>
    </lineage>
</organism>
<evidence type="ECO:0000313" key="1">
    <source>
        <dbReference type="EMBL" id="KAI4368500.1"/>
    </source>
</evidence>